<dbReference type="InterPro" id="IPR056110">
    <property type="entry name" value="DUF7693"/>
</dbReference>
<evidence type="ECO:0000313" key="2">
    <source>
        <dbReference type="EMBL" id="TYO61472.1"/>
    </source>
</evidence>
<feature type="domain" description="DUF7693" evidence="1">
    <location>
        <begin position="188"/>
        <end position="285"/>
    </location>
</feature>
<gene>
    <name evidence="2" type="ORF">FXV83_37955</name>
</gene>
<evidence type="ECO:0000259" key="1">
    <source>
        <dbReference type="Pfam" id="PF24745"/>
    </source>
</evidence>
<evidence type="ECO:0000313" key="3">
    <source>
        <dbReference type="Proteomes" id="UP000324797"/>
    </source>
</evidence>
<accession>A0A5S4YBY3</accession>
<dbReference type="EMBL" id="VSTH01000178">
    <property type="protein sequence ID" value="TYO61472.1"/>
    <property type="molecule type" value="Genomic_DNA"/>
</dbReference>
<reference evidence="2 3" key="1">
    <citation type="submission" date="2019-08" db="EMBL/GenBank/DDBJ databases">
        <title>Bradyrhizobium hipponensis sp. nov., a rhizobium isolated from a Lupinus angustifolius root nodule in Tunisia.</title>
        <authorList>
            <person name="Off K."/>
            <person name="Rejili M."/>
            <person name="Mars M."/>
            <person name="Brachmann A."/>
            <person name="Marin M."/>
        </authorList>
    </citation>
    <scope>NUCLEOTIDE SEQUENCE [LARGE SCALE GENOMIC DNA]</scope>
    <source>
        <strain evidence="3">aSej3</strain>
    </source>
</reference>
<keyword evidence="3" id="KW-1185">Reference proteome</keyword>
<protein>
    <recommendedName>
        <fullName evidence="1">DUF7693 domain-containing protein</fullName>
    </recommendedName>
</protein>
<organism evidence="2 3">
    <name type="scientific">Bradyrhizobium hipponense</name>
    <dbReference type="NCBI Taxonomy" id="2605638"/>
    <lineage>
        <taxon>Bacteria</taxon>
        <taxon>Pseudomonadati</taxon>
        <taxon>Pseudomonadota</taxon>
        <taxon>Alphaproteobacteria</taxon>
        <taxon>Hyphomicrobiales</taxon>
        <taxon>Nitrobacteraceae</taxon>
        <taxon>Bradyrhizobium</taxon>
    </lineage>
</organism>
<name>A0A5S4YBY3_9BRAD</name>
<dbReference type="RefSeq" id="WP_148744966.1">
    <property type="nucleotide sequence ID" value="NZ_VSTH01000178.1"/>
</dbReference>
<dbReference type="AlphaFoldDB" id="A0A5S4YBY3"/>
<sequence length="287" mass="32635">MSTGAPEDDDRHSMGLVTDHAEWKPVLAALESEGIPTSAATIQQEHRWDQKAIRYFMGPHVKIEIRDARTWVMNESERIELEAKLRAVAPPEWNGPDLVIVWRRPVADEWAAAWLDAIDKVWRDWRRRRISDDGFEDAREALSALHRRVWVDAEDHGPLLPNIGEILTEARQHPPAVRQFPPLPPGQVDVSEVMDVLRRVATGSARPQVVFPANGWKHLWHGVGEFAVDGWSIEAFKRNFGMKYVQEARTPDGRTGDYNSFAAREGNPFSLLEDDEQDAICEILEGL</sequence>
<comment type="caution">
    <text evidence="2">The sequence shown here is derived from an EMBL/GenBank/DDBJ whole genome shotgun (WGS) entry which is preliminary data.</text>
</comment>
<dbReference type="Pfam" id="PF24745">
    <property type="entry name" value="DUF7693"/>
    <property type="match status" value="1"/>
</dbReference>
<proteinExistence type="predicted"/>
<dbReference type="Proteomes" id="UP000324797">
    <property type="component" value="Unassembled WGS sequence"/>
</dbReference>